<feature type="compositionally biased region" description="Basic residues" evidence="1">
    <location>
        <begin position="1"/>
        <end position="16"/>
    </location>
</feature>
<sequence length="89" mass="9946">MHGHRLKGNCYKRKPNRTVNKSRGEALLKEPLSGIDASRSGMHHDPDHDPDQPRRAAQTCSSGFGYDLVGVTVTRVGNSIRKHPHQELH</sequence>
<dbReference type="AlphaFoldDB" id="A0AAD8SZ83"/>
<gene>
    <name evidence="2" type="ORF">QYE76_054791</name>
</gene>
<reference evidence="2" key="1">
    <citation type="submission" date="2023-07" db="EMBL/GenBank/DDBJ databases">
        <title>A chromosome-level genome assembly of Lolium multiflorum.</title>
        <authorList>
            <person name="Chen Y."/>
            <person name="Copetti D."/>
            <person name="Kolliker R."/>
            <person name="Studer B."/>
        </authorList>
    </citation>
    <scope>NUCLEOTIDE SEQUENCE</scope>
    <source>
        <strain evidence="2">02402/16</strain>
        <tissue evidence="2">Leaf</tissue>
    </source>
</reference>
<evidence type="ECO:0000313" key="3">
    <source>
        <dbReference type="Proteomes" id="UP001231189"/>
    </source>
</evidence>
<evidence type="ECO:0000313" key="2">
    <source>
        <dbReference type="EMBL" id="KAK1666632.1"/>
    </source>
</evidence>
<accession>A0AAD8SZ83</accession>
<evidence type="ECO:0000256" key="1">
    <source>
        <dbReference type="SAM" id="MobiDB-lite"/>
    </source>
</evidence>
<keyword evidence="3" id="KW-1185">Reference proteome</keyword>
<organism evidence="2 3">
    <name type="scientific">Lolium multiflorum</name>
    <name type="common">Italian ryegrass</name>
    <name type="synonym">Lolium perenne subsp. multiflorum</name>
    <dbReference type="NCBI Taxonomy" id="4521"/>
    <lineage>
        <taxon>Eukaryota</taxon>
        <taxon>Viridiplantae</taxon>
        <taxon>Streptophyta</taxon>
        <taxon>Embryophyta</taxon>
        <taxon>Tracheophyta</taxon>
        <taxon>Spermatophyta</taxon>
        <taxon>Magnoliopsida</taxon>
        <taxon>Liliopsida</taxon>
        <taxon>Poales</taxon>
        <taxon>Poaceae</taxon>
        <taxon>BOP clade</taxon>
        <taxon>Pooideae</taxon>
        <taxon>Poodae</taxon>
        <taxon>Poeae</taxon>
        <taxon>Poeae Chloroplast Group 2 (Poeae type)</taxon>
        <taxon>Loliodinae</taxon>
        <taxon>Loliinae</taxon>
        <taxon>Lolium</taxon>
    </lineage>
</organism>
<name>A0AAD8SZ83_LOLMU</name>
<feature type="compositionally biased region" description="Basic and acidic residues" evidence="1">
    <location>
        <begin position="42"/>
        <end position="54"/>
    </location>
</feature>
<feature type="region of interest" description="Disordered" evidence="1">
    <location>
        <begin position="1"/>
        <end position="59"/>
    </location>
</feature>
<dbReference type="Proteomes" id="UP001231189">
    <property type="component" value="Unassembled WGS sequence"/>
</dbReference>
<comment type="caution">
    <text evidence="2">The sequence shown here is derived from an EMBL/GenBank/DDBJ whole genome shotgun (WGS) entry which is preliminary data.</text>
</comment>
<dbReference type="EMBL" id="JAUUTY010000003">
    <property type="protein sequence ID" value="KAK1666632.1"/>
    <property type="molecule type" value="Genomic_DNA"/>
</dbReference>
<protein>
    <submittedName>
        <fullName evidence="2">Uncharacterized protein</fullName>
    </submittedName>
</protein>
<proteinExistence type="predicted"/>